<dbReference type="InterPro" id="IPR012132">
    <property type="entry name" value="GMC_OxRdtase"/>
</dbReference>
<feature type="domain" description="Glucose-methanol-choline oxidoreductase C-terminal" evidence="5">
    <location>
        <begin position="443"/>
        <end position="575"/>
    </location>
</feature>
<dbReference type="Gene3D" id="3.50.50.60">
    <property type="entry name" value="FAD/NAD(P)-binding domain"/>
    <property type="match status" value="1"/>
</dbReference>
<dbReference type="PIRSF" id="PIRSF000137">
    <property type="entry name" value="Alcohol_oxidase"/>
    <property type="match status" value="1"/>
</dbReference>
<sequence>MKKAITLFAAATASLFRSATGQCSAAPAQTYDYIVIGSGAGGIPIADRLSEAGNSVLLLEKGPPSSGRWNGTMKPSWLQGTNLTRFDVPGLFNQIWVDSGGVACDDTGVMAGCVLGGGIAVNSALWWKPPSRDWDVNFPKGWQSADMKASVDKVFQRIPGTTNPSTDGKLYLQQGFDRVSKGLDAAGFKQVIPNDHNEEKNLTYGHATFFIEHAERHGPLRSYLETAMARPKFTLWTNTMVKRVVRTGGHATGVELECKNSAGKSGTVNVTPGTGRVIVSAGTFGSAKVLFRSGIGPTDLLNVVKGSSDGATMIAQDQWINLPVGYNLNDHVGTDIQISHPDIVFYDFYGAWSNPIKADTDAYLKNRTGILTQVAPNLGPIIWTQVKGSDGIQRSIQWQARIEGRNKSKSHPPHHLTKTPFETTVLTYIDAMTITQYLGCGTTSRGRLDITSQLNTRVVTAPYLRNSSDKDAVIAGLDYMRTVLSGVSGMSWITPTSGQTTTAFVNSIPATPASRGSNHWTGSATIGEADGRTGGNAVVDLDTKVYGMDNLFVVDASIFPGITTGNPSAAIIAVAERAAERILALKAPSI</sequence>
<dbReference type="GO" id="GO:0050660">
    <property type="term" value="F:flavin adenine dinucleotide binding"/>
    <property type="evidence" value="ECO:0007669"/>
    <property type="project" value="InterPro"/>
</dbReference>
<keyword evidence="2" id="KW-0285">Flavoprotein</keyword>
<feature type="signal peptide" evidence="3">
    <location>
        <begin position="1"/>
        <end position="21"/>
    </location>
</feature>
<keyword evidence="2" id="KW-0274">FAD</keyword>
<feature type="binding site" evidence="2">
    <location>
        <position position="241"/>
    </location>
    <ligand>
        <name>FAD</name>
        <dbReference type="ChEBI" id="CHEBI:57692"/>
    </ligand>
</feature>
<evidence type="ECO:0000313" key="6">
    <source>
        <dbReference type="EMBL" id="KAF2645063.1"/>
    </source>
</evidence>
<reference evidence="6" key="1">
    <citation type="journal article" date="2020" name="Stud. Mycol.">
        <title>101 Dothideomycetes genomes: a test case for predicting lifestyles and emergence of pathogens.</title>
        <authorList>
            <person name="Haridas S."/>
            <person name="Albert R."/>
            <person name="Binder M."/>
            <person name="Bloem J."/>
            <person name="Labutti K."/>
            <person name="Salamov A."/>
            <person name="Andreopoulos B."/>
            <person name="Baker S."/>
            <person name="Barry K."/>
            <person name="Bills G."/>
            <person name="Bluhm B."/>
            <person name="Cannon C."/>
            <person name="Castanera R."/>
            <person name="Culley D."/>
            <person name="Daum C."/>
            <person name="Ezra D."/>
            <person name="Gonzalez J."/>
            <person name="Henrissat B."/>
            <person name="Kuo A."/>
            <person name="Liang C."/>
            <person name="Lipzen A."/>
            <person name="Lutzoni F."/>
            <person name="Magnuson J."/>
            <person name="Mondo S."/>
            <person name="Nolan M."/>
            <person name="Ohm R."/>
            <person name="Pangilinan J."/>
            <person name="Park H.-J."/>
            <person name="Ramirez L."/>
            <person name="Alfaro M."/>
            <person name="Sun H."/>
            <person name="Tritt A."/>
            <person name="Yoshinaga Y."/>
            <person name="Zwiers L.-H."/>
            <person name="Turgeon B."/>
            <person name="Goodwin S."/>
            <person name="Spatafora J."/>
            <person name="Crous P."/>
            <person name="Grigoriev I."/>
        </authorList>
    </citation>
    <scope>NUCLEOTIDE SEQUENCE</scope>
    <source>
        <strain evidence="6">CBS 473.64</strain>
    </source>
</reference>
<evidence type="ECO:0000256" key="2">
    <source>
        <dbReference type="PIRSR" id="PIRSR000137-2"/>
    </source>
</evidence>
<dbReference type="PANTHER" id="PTHR47190:SF2">
    <property type="entry name" value="CELLOBIOSE DEHYDROGENASE (AFU_ORTHOLOGUE AFUA_2G17620)"/>
    <property type="match status" value="1"/>
</dbReference>
<organism evidence="6 7">
    <name type="scientific">Massarina eburnea CBS 473.64</name>
    <dbReference type="NCBI Taxonomy" id="1395130"/>
    <lineage>
        <taxon>Eukaryota</taxon>
        <taxon>Fungi</taxon>
        <taxon>Dikarya</taxon>
        <taxon>Ascomycota</taxon>
        <taxon>Pezizomycotina</taxon>
        <taxon>Dothideomycetes</taxon>
        <taxon>Pleosporomycetidae</taxon>
        <taxon>Pleosporales</taxon>
        <taxon>Massarineae</taxon>
        <taxon>Massarinaceae</taxon>
        <taxon>Massarina</taxon>
    </lineage>
</organism>
<comment type="similarity">
    <text evidence="1">Belongs to the GMC oxidoreductase family.</text>
</comment>
<feature type="domain" description="Glucose-methanol-choline oxidoreductase N-terminal" evidence="4">
    <location>
        <begin position="99"/>
        <end position="332"/>
    </location>
</feature>
<evidence type="ECO:0000313" key="7">
    <source>
        <dbReference type="Proteomes" id="UP000799753"/>
    </source>
</evidence>
<dbReference type="InterPro" id="IPR007867">
    <property type="entry name" value="GMC_OxRtase_C"/>
</dbReference>
<gene>
    <name evidence="6" type="ORF">P280DRAFT_444396</name>
</gene>
<evidence type="ECO:0000256" key="3">
    <source>
        <dbReference type="SAM" id="SignalP"/>
    </source>
</evidence>
<feature type="binding site" evidence="2">
    <location>
        <position position="114"/>
    </location>
    <ligand>
        <name>FAD</name>
        <dbReference type="ChEBI" id="CHEBI:57692"/>
    </ligand>
</feature>
<evidence type="ECO:0000259" key="5">
    <source>
        <dbReference type="Pfam" id="PF05199"/>
    </source>
</evidence>
<comment type="cofactor">
    <cofactor evidence="2">
        <name>FAD</name>
        <dbReference type="ChEBI" id="CHEBI:57692"/>
    </cofactor>
</comment>
<evidence type="ECO:0000259" key="4">
    <source>
        <dbReference type="Pfam" id="PF00732"/>
    </source>
</evidence>
<dbReference type="Pfam" id="PF05199">
    <property type="entry name" value="GMC_oxred_C"/>
    <property type="match status" value="1"/>
</dbReference>
<dbReference type="AlphaFoldDB" id="A0A6A6SED5"/>
<dbReference type="Pfam" id="PF00732">
    <property type="entry name" value="GMC_oxred_N"/>
    <property type="match status" value="1"/>
</dbReference>
<name>A0A6A6SED5_9PLEO</name>
<dbReference type="PANTHER" id="PTHR47190">
    <property type="entry name" value="DEHYDROGENASE, PUTATIVE-RELATED"/>
    <property type="match status" value="1"/>
</dbReference>
<dbReference type="EMBL" id="MU006778">
    <property type="protein sequence ID" value="KAF2645063.1"/>
    <property type="molecule type" value="Genomic_DNA"/>
</dbReference>
<proteinExistence type="inferred from homology"/>
<keyword evidence="3" id="KW-0732">Signal</keyword>
<dbReference type="InterPro" id="IPR036188">
    <property type="entry name" value="FAD/NAD-bd_sf"/>
</dbReference>
<dbReference type="SUPFAM" id="SSF51905">
    <property type="entry name" value="FAD/NAD(P)-binding domain"/>
    <property type="match status" value="1"/>
</dbReference>
<accession>A0A6A6SED5</accession>
<keyword evidence="7" id="KW-1185">Reference proteome</keyword>
<evidence type="ECO:0000256" key="1">
    <source>
        <dbReference type="ARBA" id="ARBA00010790"/>
    </source>
</evidence>
<dbReference type="OrthoDB" id="413885at2759"/>
<dbReference type="GO" id="GO:0016614">
    <property type="term" value="F:oxidoreductase activity, acting on CH-OH group of donors"/>
    <property type="evidence" value="ECO:0007669"/>
    <property type="project" value="InterPro"/>
</dbReference>
<dbReference type="InterPro" id="IPR053208">
    <property type="entry name" value="GMC_Oxidoreductase_CD"/>
</dbReference>
<dbReference type="Proteomes" id="UP000799753">
    <property type="component" value="Unassembled WGS sequence"/>
</dbReference>
<dbReference type="InterPro" id="IPR000172">
    <property type="entry name" value="GMC_OxRdtase_N"/>
</dbReference>
<feature type="chain" id="PRO_5025372328" evidence="3">
    <location>
        <begin position="22"/>
        <end position="590"/>
    </location>
</feature>
<protein>
    <submittedName>
        <fullName evidence="6">Cellobiose dehydrogenase</fullName>
    </submittedName>
</protein>
<dbReference type="Gene3D" id="3.30.410.10">
    <property type="entry name" value="Cholesterol Oxidase, domain 2"/>
    <property type="match status" value="1"/>
</dbReference>
<dbReference type="SUPFAM" id="SSF54373">
    <property type="entry name" value="FAD-linked reductases, C-terminal domain"/>
    <property type="match status" value="1"/>
</dbReference>